<feature type="compositionally biased region" description="Acidic residues" evidence="2">
    <location>
        <begin position="199"/>
        <end position="209"/>
    </location>
</feature>
<protein>
    <submittedName>
        <fullName evidence="3">Uncharacterized protein</fullName>
    </submittedName>
</protein>
<organism evidence="3 4">
    <name type="scientific">Cymbomonas tetramitiformis</name>
    <dbReference type="NCBI Taxonomy" id="36881"/>
    <lineage>
        <taxon>Eukaryota</taxon>
        <taxon>Viridiplantae</taxon>
        <taxon>Chlorophyta</taxon>
        <taxon>Pyramimonadophyceae</taxon>
        <taxon>Pyramimonadales</taxon>
        <taxon>Pyramimonadaceae</taxon>
        <taxon>Cymbomonas</taxon>
    </lineage>
</organism>
<evidence type="ECO:0000256" key="1">
    <source>
        <dbReference type="SAM" id="Coils"/>
    </source>
</evidence>
<feature type="region of interest" description="Disordered" evidence="2">
    <location>
        <begin position="323"/>
        <end position="375"/>
    </location>
</feature>
<feature type="region of interest" description="Disordered" evidence="2">
    <location>
        <begin position="199"/>
        <end position="238"/>
    </location>
</feature>
<dbReference type="EMBL" id="LGRX02013870">
    <property type="protein sequence ID" value="KAK3265505.1"/>
    <property type="molecule type" value="Genomic_DNA"/>
</dbReference>
<reference evidence="3 4" key="1">
    <citation type="journal article" date="2015" name="Genome Biol. Evol.">
        <title>Comparative Genomics of a Bacterivorous Green Alga Reveals Evolutionary Causalities and Consequences of Phago-Mixotrophic Mode of Nutrition.</title>
        <authorList>
            <person name="Burns J.A."/>
            <person name="Paasch A."/>
            <person name="Narechania A."/>
            <person name="Kim E."/>
        </authorList>
    </citation>
    <scope>NUCLEOTIDE SEQUENCE [LARGE SCALE GENOMIC DNA]</scope>
    <source>
        <strain evidence="3 4">PLY_AMNH</strain>
    </source>
</reference>
<evidence type="ECO:0000313" key="3">
    <source>
        <dbReference type="EMBL" id="KAK3265505.1"/>
    </source>
</evidence>
<keyword evidence="4" id="KW-1185">Reference proteome</keyword>
<feature type="coiled-coil region" evidence="1">
    <location>
        <begin position="238"/>
        <end position="286"/>
    </location>
</feature>
<dbReference type="AlphaFoldDB" id="A0AAE0KYV2"/>
<sequence length="485" mass="51682">MDEVPENAPQSARRKKDRRNKPKKEVAVADEAAEEVKLPAISKPKSMPEGRENLNVYGGRDGASDQLRKKLAKLENLLQEERQSRKADAREYVAKIKKLESKVDKVEKGAEELEEVAEKKAKRAAKMKEALTKVQEDQEGEAVQAKKKAVQLAKVLKEKEVESEKAIVKLQEQVETQSKKSKQYKQRLVKICTAIGEPLDLDAEDEDLPEAGKKVDKNGDGSKDGNVDGNAAGQPAKKLNVADRIVQMKDELEAAQHELRVANAANAQLRERSEQIEQQAEGLTQGQAGLAAEAAAAKEKAQHYLSKVTEVYAALGQTFEDEAPVEEAGEQGGTAAATSAAGKKGAQATPGKVGKPGQAGRAPGKPGAAAGKGGKADSKAAVSAMMDGEGLGPLAKLKSMRDEIIQLTGNLQSSEEAGAKAAEEAAKFKEVCLRAGAARHTAGKQWPTLTCTMHRCSALLLTAQWAERNADAHGGKVSGQGEAGL</sequence>
<gene>
    <name evidence="3" type="ORF">CYMTET_25819</name>
</gene>
<feature type="compositionally biased region" description="Basic residues" evidence="2">
    <location>
        <begin position="12"/>
        <end position="22"/>
    </location>
</feature>
<feature type="region of interest" description="Disordered" evidence="2">
    <location>
        <begin position="1"/>
        <end position="62"/>
    </location>
</feature>
<keyword evidence="1" id="KW-0175">Coiled coil</keyword>
<comment type="caution">
    <text evidence="3">The sequence shown here is derived from an EMBL/GenBank/DDBJ whole genome shotgun (WGS) entry which is preliminary data.</text>
</comment>
<evidence type="ECO:0000313" key="4">
    <source>
        <dbReference type="Proteomes" id="UP001190700"/>
    </source>
</evidence>
<feature type="compositionally biased region" description="Basic and acidic residues" evidence="2">
    <location>
        <begin position="210"/>
        <end position="226"/>
    </location>
</feature>
<name>A0AAE0KYV2_9CHLO</name>
<evidence type="ECO:0000256" key="2">
    <source>
        <dbReference type="SAM" id="MobiDB-lite"/>
    </source>
</evidence>
<accession>A0AAE0KYV2</accession>
<dbReference type="Proteomes" id="UP001190700">
    <property type="component" value="Unassembled WGS sequence"/>
</dbReference>
<feature type="compositionally biased region" description="Low complexity" evidence="2">
    <location>
        <begin position="333"/>
        <end position="369"/>
    </location>
</feature>
<proteinExistence type="predicted"/>